<evidence type="ECO:0000313" key="2">
    <source>
        <dbReference type="Proteomes" id="UP000558284"/>
    </source>
</evidence>
<protein>
    <submittedName>
        <fullName evidence="1">3-keto-5-aminohexanoate cleavage protein</fullName>
    </submittedName>
</protein>
<accession>A0A838BD26</accession>
<dbReference type="AlphaFoldDB" id="A0A838BD26"/>
<dbReference type="PANTHER" id="PTHR37418">
    <property type="entry name" value="3-KETO-5-AMINOHEXANOATE CLEAVAGE ENZYME-RELATED"/>
    <property type="match status" value="1"/>
</dbReference>
<dbReference type="PANTHER" id="PTHR37418:SF1">
    <property type="entry name" value="3-KETO-5-AMINOHEXANOATE CLEAVAGE PROTEIN"/>
    <property type="match status" value="1"/>
</dbReference>
<sequence>MIVQACINGARSADFHPTLPLDADAMARDGVASVAAGAAELHVHARGADKRESLSPAAMDPTIAALRRACPGTLIGVSTGAWIENDDVSTLVAIAGWHELPDYASVNLSETAAPIVMESLRQRGIGIEAGLASVADAERLVSLDHGGRVLRILIEISEQTLDEAFAVSDGIEKVLERAGIRRAILLHGADATVWPFVRRAAERNWSTRVGLEDGKGLPDGTVASGNAALTAAAVAIFRASRSA</sequence>
<dbReference type="GO" id="GO:0043720">
    <property type="term" value="F:3-keto-5-aminohexanoate cleavage activity"/>
    <property type="evidence" value="ECO:0007669"/>
    <property type="project" value="InterPro"/>
</dbReference>
<dbReference type="EMBL" id="JACDTY010000020">
    <property type="protein sequence ID" value="MBA1144173.1"/>
    <property type="molecule type" value="Genomic_DNA"/>
</dbReference>
<gene>
    <name evidence="1" type="ORF">H0241_28595</name>
</gene>
<keyword evidence="2" id="KW-1185">Reference proteome</keyword>
<dbReference type="Proteomes" id="UP000558284">
    <property type="component" value="Unassembled WGS sequence"/>
</dbReference>
<dbReference type="Pfam" id="PF05853">
    <property type="entry name" value="BKACE"/>
    <property type="match status" value="1"/>
</dbReference>
<dbReference type="Gene3D" id="3.20.20.70">
    <property type="entry name" value="Aldolase class I"/>
    <property type="match status" value="2"/>
</dbReference>
<name>A0A838BD26_9HYPH</name>
<proteinExistence type="predicted"/>
<evidence type="ECO:0000313" key="1">
    <source>
        <dbReference type="EMBL" id="MBA1144173.1"/>
    </source>
</evidence>
<dbReference type="InterPro" id="IPR008567">
    <property type="entry name" value="BKACE"/>
</dbReference>
<reference evidence="1 2" key="1">
    <citation type="submission" date="2020-07" db="EMBL/GenBank/DDBJ databases">
        <title>Definition of the novel symbiovar canariense within Mesorhizobium novociceri, a new species of genus Mesorhizobium nodulating Cicer canariense in the Caldera de Taburiente National Park (La Palma, Canary Islands).</title>
        <authorList>
            <person name="Leon-Barrios M."/>
            <person name="Perez-Yepez J."/>
            <person name="Flores-Felix J.D."/>
            <person name="Ramirez-Baena M.H."/>
            <person name="Pulido-Suarez L."/>
            <person name="Igual J.M."/>
            <person name="Velazquez E."/>
            <person name="Peix A."/>
        </authorList>
    </citation>
    <scope>NUCLEOTIDE SEQUENCE [LARGE SCALE GENOMIC DNA]</scope>
    <source>
        <strain evidence="1 2">CCANP35</strain>
    </source>
</reference>
<organism evidence="1 2">
    <name type="scientific">Mesorhizobium neociceri</name>
    <dbReference type="NCBI Taxonomy" id="1307853"/>
    <lineage>
        <taxon>Bacteria</taxon>
        <taxon>Pseudomonadati</taxon>
        <taxon>Pseudomonadota</taxon>
        <taxon>Alphaproteobacteria</taxon>
        <taxon>Hyphomicrobiales</taxon>
        <taxon>Phyllobacteriaceae</taxon>
        <taxon>Mesorhizobium</taxon>
    </lineage>
</organism>
<dbReference type="InterPro" id="IPR013785">
    <property type="entry name" value="Aldolase_TIM"/>
</dbReference>
<dbReference type="RefSeq" id="WP_181061126.1">
    <property type="nucleotide sequence ID" value="NZ_JACDTY010000020.1"/>
</dbReference>
<comment type="caution">
    <text evidence="1">The sequence shown here is derived from an EMBL/GenBank/DDBJ whole genome shotgun (WGS) entry which is preliminary data.</text>
</comment>